<sequence>MFDSDNKRRKEQQKQRVKKRYNVTIDPENYLFIPAKKQTDYYDDDVHQRVAIYVRVSTDDVRQTTSYELQKKYYEEFVTRHPNWTLVKIYADEGISGTSLKKRDEFNKMIADCRAGKIDMIITKSVSRFARNVEDFIGTVRNLAELKPRVGVFFESEAIFSLNDDSQMALTFQATMAEEESHTRSRSMETSLRMRLDHGIPLTPKLFGYTHDEEGELQVNPEEAPTVKLMFYMYLYGYSTQQIADTLIAQERLSYFGKLCWTASGVASVLRNERHCGDVLTRKTFTENYRTHRTLKNNGERPQSWYFNHHTAIVSRDDFNAVQRMLDNAKYGNKSILPELRVIDAGVLRGFVTINPRWAGFKEADYMNAAQSVYIASEEVPIEPSEPEDIKIAVEAGDFDLRGFEITRTEFFSTHSNPTVTFADRKIKFSAECIKKFGAKNYVELLINPVERKFAVRPTDPSNRNGVLISKTYGGRPQPRDIPSAAFSDTVFSLFGWNTDCKYRMTGVLCEGEGELAYIFDVQDSEAFFKSYILPTNGSGESGEGSIQPLTPIGKHIRAIPEQWTSTFGKEFYLHEQPLSALASMTKSDWELRMKGQLFETGIKLRVTGFDELKQYITSELGGVMPQEVIDGHLE</sequence>
<dbReference type="PROSITE" id="PS51736">
    <property type="entry name" value="RECOMBINASES_3"/>
    <property type="match status" value="1"/>
</dbReference>
<comment type="caution">
    <text evidence="3">The sequence shown here is derived from an EMBL/GenBank/DDBJ whole genome shotgun (WGS) entry which is preliminary data.</text>
</comment>
<name>A0AAW5JNB6_9FIRM</name>
<proteinExistence type="predicted"/>
<dbReference type="SMART" id="SM00857">
    <property type="entry name" value="Resolvase"/>
    <property type="match status" value="1"/>
</dbReference>
<dbReference type="EMBL" id="JANFYS010000013">
    <property type="protein sequence ID" value="MCQ4770332.1"/>
    <property type="molecule type" value="Genomic_DNA"/>
</dbReference>
<evidence type="ECO:0000313" key="3">
    <source>
        <dbReference type="EMBL" id="MCQ4770332.1"/>
    </source>
</evidence>
<organism evidence="3 4">
    <name type="scientific">Intestinimonas massiliensis</name>
    <name type="common">ex Afouda et al. 2020</name>
    <dbReference type="NCBI Taxonomy" id="1673721"/>
    <lineage>
        <taxon>Bacteria</taxon>
        <taxon>Bacillati</taxon>
        <taxon>Bacillota</taxon>
        <taxon>Clostridia</taxon>
        <taxon>Eubacteriales</taxon>
        <taxon>Intestinimonas</taxon>
    </lineage>
</organism>
<dbReference type="Pfam" id="PF00239">
    <property type="entry name" value="Resolvase"/>
    <property type="match status" value="1"/>
</dbReference>
<dbReference type="PANTHER" id="PTHR30461:SF23">
    <property type="entry name" value="DNA RECOMBINASE-RELATED"/>
    <property type="match status" value="1"/>
</dbReference>
<dbReference type="InterPro" id="IPR036162">
    <property type="entry name" value="Resolvase-like_N_sf"/>
</dbReference>
<evidence type="ECO:0000259" key="1">
    <source>
        <dbReference type="PROSITE" id="PS51736"/>
    </source>
</evidence>
<dbReference type="InterPro" id="IPR050639">
    <property type="entry name" value="SSR_resolvase"/>
</dbReference>
<reference evidence="3" key="1">
    <citation type="submission" date="2022-06" db="EMBL/GenBank/DDBJ databases">
        <title>Isolation of gut microbiota from human fecal samples.</title>
        <authorList>
            <person name="Pamer E.G."/>
            <person name="Barat B."/>
            <person name="Waligurski E."/>
            <person name="Medina S."/>
            <person name="Paddock L."/>
            <person name="Mostad J."/>
        </authorList>
    </citation>
    <scope>NUCLEOTIDE SEQUENCE</scope>
    <source>
        <strain evidence="3">DFI.9.91</strain>
    </source>
</reference>
<dbReference type="PROSITE" id="PS51737">
    <property type="entry name" value="RECOMBINASE_DNA_BIND"/>
    <property type="match status" value="1"/>
</dbReference>
<dbReference type="CDD" id="cd00338">
    <property type="entry name" value="Ser_Recombinase"/>
    <property type="match status" value="1"/>
</dbReference>
<dbReference type="RefSeq" id="WP_256303822.1">
    <property type="nucleotide sequence ID" value="NZ_JANFYS010000013.1"/>
</dbReference>
<dbReference type="Pfam" id="PF07508">
    <property type="entry name" value="Recombinase"/>
    <property type="match status" value="1"/>
</dbReference>
<dbReference type="GO" id="GO:0003677">
    <property type="term" value="F:DNA binding"/>
    <property type="evidence" value="ECO:0007669"/>
    <property type="project" value="InterPro"/>
</dbReference>
<feature type="domain" description="Recombinase" evidence="2">
    <location>
        <begin position="206"/>
        <end position="332"/>
    </location>
</feature>
<dbReference type="PANTHER" id="PTHR30461">
    <property type="entry name" value="DNA-INVERTASE FROM LAMBDOID PROPHAGE"/>
    <property type="match status" value="1"/>
</dbReference>
<accession>A0AAW5JNB6</accession>
<dbReference type="Gene3D" id="3.90.1750.20">
    <property type="entry name" value="Putative Large Serine Recombinase, Chain B, Domain 2"/>
    <property type="match status" value="1"/>
</dbReference>
<evidence type="ECO:0000313" key="4">
    <source>
        <dbReference type="Proteomes" id="UP001204562"/>
    </source>
</evidence>
<dbReference type="SUPFAM" id="SSF53041">
    <property type="entry name" value="Resolvase-like"/>
    <property type="match status" value="1"/>
</dbReference>
<dbReference type="GO" id="GO:0000150">
    <property type="term" value="F:DNA strand exchange activity"/>
    <property type="evidence" value="ECO:0007669"/>
    <property type="project" value="InterPro"/>
</dbReference>
<dbReference type="InterPro" id="IPR011109">
    <property type="entry name" value="DNA_bind_recombinase_dom"/>
</dbReference>
<dbReference type="InterPro" id="IPR038109">
    <property type="entry name" value="DNA_bind_recomb_sf"/>
</dbReference>
<gene>
    <name evidence="3" type="ORF">NE579_07630</name>
</gene>
<dbReference type="Gene3D" id="3.40.50.1390">
    <property type="entry name" value="Resolvase, N-terminal catalytic domain"/>
    <property type="match status" value="1"/>
</dbReference>
<protein>
    <submittedName>
        <fullName evidence="3">Recombinase family protein</fullName>
    </submittedName>
</protein>
<dbReference type="InterPro" id="IPR006119">
    <property type="entry name" value="Resolv_N"/>
</dbReference>
<feature type="domain" description="Resolvase/invertase-type recombinase catalytic" evidence="1">
    <location>
        <begin position="49"/>
        <end position="199"/>
    </location>
</feature>
<evidence type="ECO:0000259" key="2">
    <source>
        <dbReference type="PROSITE" id="PS51737"/>
    </source>
</evidence>
<dbReference type="AlphaFoldDB" id="A0AAW5JNB6"/>
<dbReference type="Proteomes" id="UP001204562">
    <property type="component" value="Unassembled WGS sequence"/>
</dbReference>